<feature type="transmembrane region" description="Helical" evidence="1">
    <location>
        <begin position="20"/>
        <end position="45"/>
    </location>
</feature>
<proteinExistence type="predicted"/>
<comment type="caution">
    <text evidence="2">The sequence shown here is derived from an EMBL/GenBank/DDBJ whole genome shotgun (WGS) entry which is preliminary data.</text>
</comment>
<organism evidence="2 3">
    <name type="scientific">Adineta ricciae</name>
    <name type="common">Rotifer</name>
    <dbReference type="NCBI Taxonomy" id="249248"/>
    <lineage>
        <taxon>Eukaryota</taxon>
        <taxon>Metazoa</taxon>
        <taxon>Spiralia</taxon>
        <taxon>Gnathifera</taxon>
        <taxon>Rotifera</taxon>
        <taxon>Eurotatoria</taxon>
        <taxon>Bdelloidea</taxon>
        <taxon>Adinetida</taxon>
        <taxon>Adinetidae</taxon>
        <taxon>Adineta</taxon>
    </lineage>
</organism>
<feature type="transmembrane region" description="Helical" evidence="1">
    <location>
        <begin position="89"/>
        <end position="108"/>
    </location>
</feature>
<keyword evidence="1" id="KW-1133">Transmembrane helix</keyword>
<reference evidence="2" key="1">
    <citation type="submission" date="2021-02" db="EMBL/GenBank/DDBJ databases">
        <authorList>
            <person name="Nowell W R."/>
        </authorList>
    </citation>
    <scope>NUCLEOTIDE SEQUENCE</scope>
</reference>
<accession>A0A815REL3</accession>
<evidence type="ECO:0000256" key="1">
    <source>
        <dbReference type="SAM" id="Phobius"/>
    </source>
</evidence>
<evidence type="ECO:0000313" key="2">
    <source>
        <dbReference type="EMBL" id="CAF1476020.1"/>
    </source>
</evidence>
<gene>
    <name evidence="2" type="ORF">EDS130_LOCUS41119</name>
</gene>
<protein>
    <submittedName>
        <fullName evidence="2">Uncharacterized protein</fullName>
    </submittedName>
</protein>
<dbReference type="AlphaFoldDB" id="A0A815REL3"/>
<dbReference type="Proteomes" id="UP000663852">
    <property type="component" value="Unassembled WGS sequence"/>
</dbReference>
<feature type="transmembrane region" description="Helical" evidence="1">
    <location>
        <begin position="65"/>
        <end position="82"/>
    </location>
</feature>
<dbReference type="EMBL" id="CAJNOJ010000525">
    <property type="protein sequence ID" value="CAF1476020.1"/>
    <property type="molecule type" value="Genomic_DNA"/>
</dbReference>
<feature type="transmembrane region" description="Helical" evidence="1">
    <location>
        <begin position="128"/>
        <end position="150"/>
    </location>
</feature>
<keyword evidence="1" id="KW-0472">Membrane</keyword>
<evidence type="ECO:0000313" key="3">
    <source>
        <dbReference type="Proteomes" id="UP000663852"/>
    </source>
</evidence>
<sequence>MQYAFRYKSNSQLQRIRFFVLFLITTNLLLRLLFIVNPLFFMFHQTTRESYTIRVFSGFTSFDEISTIFALFYSIIFLIFVVKYKRTGILNCAWIQILELVSVFIRITRFLYYQKYSFFAKELLAREYAMITGIALTYCILTLLTFIFTLKVTKLMKNSDVVYNANAVSILV</sequence>
<keyword evidence="1" id="KW-0812">Transmembrane</keyword>
<name>A0A815REL3_ADIRI</name>